<dbReference type="KEGG" id="nve:5501022"/>
<dbReference type="Gene3D" id="1.25.50.20">
    <property type="match status" value="1"/>
</dbReference>
<name>A7T175_NEMVE</name>
<dbReference type="InterPro" id="IPR024571">
    <property type="entry name" value="ERAP1-like_C_dom"/>
</dbReference>
<dbReference type="PhylomeDB" id="A7T175"/>
<dbReference type="PANTHER" id="PTHR11533">
    <property type="entry name" value="PROTEASE M1 ZINC METALLOPROTEASE"/>
    <property type="match status" value="1"/>
</dbReference>
<keyword evidence="2" id="KW-0031">Aminopeptidase</keyword>
<organism evidence="4 5">
    <name type="scientific">Nematostella vectensis</name>
    <name type="common">Starlet sea anemone</name>
    <dbReference type="NCBI Taxonomy" id="45351"/>
    <lineage>
        <taxon>Eukaryota</taxon>
        <taxon>Metazoa</taxon>
        <taxon>Cnidaria</taxon>
        <taxon>Anthozoa</taxon>
        <taxon>Hexacorallia</taxon>
        <taxon>Actiniaria</taxon>
        <taxon>Edwardsiidae</taxon>
        <taxon>Nematostella</taxon>
    </lineage>
</organism>
<reference evidence="4 5" key="1">
    <citation type="journal article" date="2007" name="Science">
        <title>Sea anemone genome reveals ancestral eumetazoan gene repertoire and genomic organization.</title>
        <authorList>
            <person name="Putnam N.H."/>
            <person name="Srivastava M."/>
            <person name="Hellsten U."/>
            <person name="Dirks B."/>
            <person name="Chapman J."/>
            <person name="Salamov A."/>
            <person name="Terry A."/>
            <person name="Shapiro H."/>
            <person name="Lindquist E."/>
            <person name="Kapitonov V.V."/>
            <person name="Jurka J."/>
            <person name="Genikhovich G."/>
            <person name="Grigoriev I.V."/>
            <person name="Lucas S.M."/>
            <person name="Steele R.E."/>
            <person name="Finnerty J.R."/>
            <person name="Technau U."/>
            <person name="Martindale M.Q."/>
            <person name="Rokhsar D.S."/>
        </authorList>
    </citation>
    <scope>NUCLEOTIDE SEQUENCE [LARGE SCALE GENOMIC DNA]</scope>
    <source>
        <strain evidence="5">CH2 X CH6</strain>
    </source>
</reference>
<dbReference type="EMBL" id="DS470084">
    <property type="protein sequence ID" value="EDO30289.1"/>
    <property type="molecule type" value="Genomic_DNA"/>
</dbReference>
<dbReference type="AlphaFoldDB" id="A7T175"/>
<keyword evidence="2" id="KW-0645">Protease</keyword>
<evidence type="ECO:0000313" key="5">
    <source>
        <dbReference type="Proteomes" id="UP000001593"/>
    </source>
</evidence>
<evidence type="ECO:0000256" key="1">
    <source>
        <dbReference type="ARBA" id="ARBA00010136"/>
    </source>
</evidence>
<protein>
    <recommendedName>
        <fullName evidence="3">ERAP1-like C-terminal domain-containing protein</fullName>
    </recommendedName>
</protein>
<dbReference type="eggNOG" id="KOG1046">
    <property type="taxonomic scope" value="Eukaryota"/>
</dbReference>
<dbReference type="HOGENOM" id="CLU_1397871_0_0_1"/>
<dbReference type="OMA" id="YMANETE"/>
<sequence length="195" mass="22604">MFQAWMANSTANPIPPNFRHLVYSYGVAYGGVKEWDFAFKQYKTIKDATAKDAILHGLFGTKVTWILRRFLDYAVDPSQIKQEETLHVIGDIALHNSVGRQLAWEFVTKNWGLIMSRYGKSDRMEWMIESLTRGFSSTYELQMLKAFAFNKMHSGIVRSSFKKAVEKVTARIDWLKTNEADIAEWLNRFVHVNNL</sequence>
<evidence type="ECO:0000259" key="3">
    <source>
        <dbReference type="Pfam" id="PF11838"/>
    </source>
</evidence>
<dbReference type="Proteomes" id="UP000001593">
    <property type="component" value="Unassembled WGS sequence"/>
</dbReference>
<dbReference type="GO" id="GO:0004177">
    <property type="term" value="F:aminopeptidase activity"/>
    <property type="evidence" value="ECO:0007669"/>
    <property type="project" value="UniProtKB-KW"/>
</dbReference>
<proteinExistence type="inferred from homology"/>
<comment type="similarity">
    <text evidence="1">Belongs to the peptidase M1 family.</text>
</comment>
<evidence type="ECO:0000313" key="4">
    <source>
        <dbReference type="EMBL" id="EDO30289.1"/>
    </source>
</evidence>
<gene>
    <name evidence="4" type="ORF">NEMVEDRAFT_v1g176156</name>
</gene>
<keyword evidence="5" id="KW-1185">Reference proteome</keyword>
<dbReference type="InParanoid" id="A7T175"/>
<dbReference type="Pfam" id="PF11838">
    <property type="entry name" value="ERAP1_C"/>
    <property type="match status" value="1"/>
</dbReference>
<feature type="domain" description="ERAP1-like C-terminal" evidence="3">
    <location>
        <begin position="1"/>
        <end position="169"/>
    </location>
</feature>
<dbReference type="InterPro" id="IPR050344">
    <property type="entry name" value="Peptidase_M1_aminopeptidases"/>
</dbReference>
<keyword evidence="2" id="KW-0378">Hydrolase</keyword>
<accession>A7T175</accession>
<dbReference type="PANTHER" id="PTHR11533:SF276">
    <property type="entry name" value="GLUTAMYL AMINOPEPTIDASE"/>
    <property type="match status" value="1"/>
</dbReference>
<evidence type="ECO:0000256" key="2">
    <source>
        <dbReference type="ARBA" id="ARBA00022438"/>
    </source>
</evidence>
<dbReference type="FunFam" id="1.25.50.20:FF:000063">
    <property type="entry name" value="Predicted protein"/>
    <property type="match status" value="1"/>
</dbReference>